<evidence type="ECO:0000313" key="2">
    <source>
        <dbReference type="Proteomes" id="UP000499080"/>
    </source>
</evidence>
<sequence>MQTTSRSRGDLGSTSCLRLNVLRWVLADRGALQVRRCLGRGGPAVPLIGRGRMLQDARWLPPSGRAPWKRDQTARGGHFPYVDPTCTARSLGDRKRFARHGARA</sequence>
<protein>
    <submittedName>
        <fullName evidence="1">Uncharacterized protein</fullName>
    </submittedName>
</protein>
<dbReference type="EMBL" id="BGPR01119988">
    <property type="protein sequence ID" value="GBN17358.1"/>
    <property type="molecule type" value="Genomic_DNA"/>
</dbReference>
<dbReference type="AlphaFoldDB" id="A0A4Y2LRI4"/>
<name>A0A4Y2LRI4_ARAVE</name>
<organism evidence="1 2">
    <name type="scientific">Araneus ventricosus</name>
    <name type="common">Orbweaver spider</name>
    <name type="synonym">Epeira ventricosa</name>
    <dbReference type="NCBI Taxonomy" id="182803"/>
    <lineage>
        <taxon>Eukaryota</taxon>
        <taxon>Metazoa</taxon>
        <taxon>Ecdysozoa</taxon>
        <taxon>Arthropoda</taxon>
        <taxon>Chelicerata</taxon>
        <taxon>Arachnida</taxon>
        <taxon>Araneae</taxon>
        <taxon>Araneomorphae</taxon>
        <taxon>Entelegynae</taxon>
        <taxon>Araneoidea</taxon>
        <taxon>Araneidae</taxon>
        <taxon>Araneus</taxon>
    </lineage>
</organism>
<keyword evidence="2" id="KW-1185">Reference proteome</keyword>
<dbReference type="Proteomes" id="UP000499080">
    <property type="component" value="Unassembled WGS sequence"/>
</dbReference>
<evidence type="ECO:0000313" key="1">
    <source>
        <dbReference type="EMBL" id="GBN17358.1"/>
    </source>
</evidence>
<comment type="caution">
    <text evidence="1">The sequence shown here is derived from an EMBL/GenBank/DDBJ whole genome shotgun (WGS) entry which is preliminary data.</text>
</comment>
<reference evidence="1 2" key="1">
    <citation type="journal article" date="2019" name="Sci. Rep.">
        <title>Orb-weaving spider Araneus ventricosus genome elucidates the spidroin gene catalogue.</title>
        <authorList>
            <person name="Kono N."/>
            <person name="Nakamura H."/>
            <person name="Ohtoshi R."/>
            <person name="Moran D.A.P."/>
            <person name="Shinohara A."/>
            <person name="Yoshida Y."/>
            <person name="Fujiwara M."/>
            <person name="Mori M."/>
            <person name="Tomita M."/>
            <person name="Arakawa K."/>
        </authorList>
    </citation>
    <scope>NUCLEOTIDE SEQUENCE [LARGE SCALE GENOMIC DNA]</scope>
</reference>
<proteinExistence type="predicted"/>
<gene>
    <name evidence="1" type="ORF">AVEN_11535_1</name>
</gene>
<accession>A0A4Y2LRI4</accession>